<feature type="transmembrane region" description="Helical" evidence="1">
    <location>
        <begin position="60"/>
        <end position="78"/>
    </location>
</feature>
<dbReference type="EMBL" id="CP048711">
    <property type="protein sequence ID" value="QIB66642.1"/>
    <property type="molecule type" value="Genomic_DNA"/>
</dbReference>
<dbReference type="KEGG" id="kim:G3T16_15835"/>
<organism evidence="2 3">
    <name type="scientific">Kineobactrum salinum</name>
    <dbReference type="NCBI Taxonomy" id="2708301"/>
    <lineage>
        <taxon>Bacteria</taxon>
        <taxon>Pseudomonadati</taxon>
        <taxon>Pseudomonadota</taxon>
        <taxon>Gammaproteobacteria</taxon>
        <taxon>Cellvibrionales</taxon>
        <taxon>Halieaceae</taxon>
        <taxon>Kineobactrum</taxon>
    </lineage>
</organism>
<feature type="transmembrane region" description="Helical" evidence="1">
    <location>
        <begin position="34"/>
        <end position="54"/>
    </location>
</feature>
<protein>
    <submittedName>
        <fullName evidence="2">Uncharacterized protein</fullName>
    </submittedName>
</protein>
<keyword evidence="1" id="KW-0472">Membrane</keyword>
<proteinExistence type="predicted"/>
<keyword evidence="1" id="KW-1133">Transmembrane helix</keyword>
<keyword evidence="1" id="KW-0812">Transmembrane</keyword>
<reference evidence="2 3" key="1">
    <citation type="submission" date="2020-02" db="EMBL/GenBank/DDBJ databases">
        <title>Genome sequencing for Kineobactrum sp. M2.</title>
        <authorList>
            <person name="Park S.-J."/>
        </authorList>
    </citation>
    <scope>NUCLEOTIDE SEQUENCE [LARGE SCALE GENOMIC DNA]</scope>
    <source>
        <strain evidence="2 3">M2</strain>
    </source>
</reference>
<name>A0A6C0U397_9GAMM</name>
<dbReference type="AlphaFoldDB" id="A0A6C0U397"/>
<dbReference type="RefSeq" id="WP_163496076.1">
    <property type="nucleotide sequence ID" value="NZ_CP048711.1"/>
</dbReference>
<sequence>MQRQQLIRELRAAEAALILERKALHDCVRSRVSVLRALHPVYLLGGGFLAGVVVQRAQALLLPGLGLGSAATLGLRLWPLLSSGWQMGMGGFGSTE</sequence>
<gene>
    <name evidence="2" type="ORF">G3T16_15835</name>
</gene>
<evidence type="ECO:0000256" key="1">
    <source>
        <dbReference type="SAM" id="Phobius"/>
    </source>
</evidence>
<dbReference type="Proteomes" id="UP000477680">
    <property type="component" value="Chromosome"/>
</dbReference>
<accession>A0A6C0U397</accession>
<keyword evidence="3" id="KW-1185">Reference proteome</keyword>
<evidence type="ECO:0000313" key="3">
    <source>
        <dbReference type="Proteomes" id="UP000477680"/>
    </source>
</evidence>
<evidence type="ECO:0000313" key="2">
    <source>
        <dbReference type="EMBL" id="QIB66642.1"/>
    </source>
</evidence>